<feature type="domain" description="TMEM205-like" evidence="6">
    <location>
        <begin position="20"/>
        <end position="105"/>
    </location>
</feature>
<dbReference type="RefSeq" id="WP_275595750.1">
    <property type="nucleotide sequence ID" value="NZ_CP102381.1"/>
</dbReference>
<evidence type="ECO:0000259" key="6">
    <source>
        <dbReference type="Pfam" id="PF13664"/>
    </source>
</evidence>
<dbReference type="EMBL" id="CP102381">
    <property type="protein sequence ID" value="WEJ63493.1"/>
    <property type="molecule type" value="Genomic_DNA"/>
</dbReference>
<feature type="transmembrane region" description="Helical" evidence="5">
    <location>
        <begin position="125"/>
        <end position="149"/>
    </location>
</feature>
<protein>
    <submittedName>
        <fullName evidence="7">DUF4149 domain-containing protein</fullName>
    </submittedName>
</protein>
<evidence type="ECO:0000256" key="3">
    <source>
        <dbReference type="ARBA" id="ARBA00022989"/>
    </source>
</evidence>
<organism evidence="7 8">
    <name type="scientific">Thiomicrorhabdus lithotrophica</name>
    <dbReference type="NCBI Taxonomy" id="2949997"/>
    <lineage>
        <taxon>Bacteria</taxon>
        <taxon>Pseudomonadati</taxon>
        <taxon>Pseudomonadota</taxon>
        <taxon>Gammaproteobacteria</taxon>
        <taxon>Thiotrichales</taxon>
        <taxon>Piscirickettsiaceae</taxon>
        <taxon>Thiomicrorhabdus</taxon>
    </lineage>
</organism>
<dbReference type="Pfam" id="PF13664">
    <property type="entry name" value="DUF4149"/>
    <property type="match status" value="1"/>
</dbReference>
<keyword evidence="2 5" id="KW-0812">Transmembrane</keyword>
<gene>
    <name evidence="7" type="ORF">NR989_04375</name>
</gene>
<feature type="transmembrane region" description="Helical" evidence="5">
    <location>
        <begin position="12"/>
        <end position="35"/>
    </location>
</feature>
<sequence length="161" mass="18125">MTLSKFMRSQLNYHSISLVIYTFLATLLIVLGYIVTPILFATLTSKMAGHVAGVLFNIGGYISVVLMLILFAWHYGLKLEAKSIWHNFLAMMIMIVLLWLISPWMGEIKALYPSGIDKSSVDWPLFASLHGIYQLGYLIVIIMLIVAMLKSTKSVHLSVMK</sequence>
<keyword evidence="3 5" id="KW-1133">Transmembrane helix</keyword>
<keyword evidence="8" id="KW-1185">Reference proteome</keyword>
<keyword evidence="4 5" id="KW-0472">Membrane</keyword>
<feature type="transmembrane region" description="Helical" evidence="5">
    <location>
        <begin position="47"/>
        <end position="72"/>
    </location>
</feature>
<dbReference type="InterPro" id="IPR025423">
    <property type="entry name" value="TMEM205-like"/>
</dbReference>
<evidence type="ECO:0000256" key="5">
    <source>
        <dbReference type="SAM" id="Phobius"/>
    </source>
</evidence>
<proteinExistence type="predicted"/>
<dbReference type="Proteomes" id="UP001222275">
    <property type="component" value="Chromosome"/>
</dbReference>
<evidence type="ECO:0000256" key="1">
    <source>
        <dbReference type="ARBA" id="ARBA00004370"/>
    </source>
</evidence>
<feature type="transmembrane region" description="Helical" evidence="5">
    <location>
        <begin position="84"/>
        <end position="105"/>
    </location>
</feature>
<reference evidence="7 8" key="1">
    <citation type="submission" date="2022-06" db="EMBL/GenBank/DDBJ databases">
        <title>Thiomicrohabdus sp. nov, an obligately chemolithoautotrophic, sulfur-oxidizing bacterium isolated from beach of Guanyin Mountain. Amoy.</title>
        <authorList>
            <person name="Zhu H."/>
        </authorList>
    </citation>
    <scope>NUCLEOTIDE SEQUENCE [LARGE SCALE GENOMIC DNA]</scope>
    <source>
        <strain evidence="7 8">XGS-01</strain>
    </source>
</reference>
<evidence type="ECO:0000256" key="4">
    <source>
        <dbReference type="ARBA" id="ARBA00023136"/>
    </source>
</evidence>
<evidence type="ECO:0000256" key="2">
    <source>
        <dbReference type="ARBA" id="ARBA00022692"/>
    </source>
</evidence>
<evidence type="ECO:0000313" key="7">
    <source>
        <dbReference type="EMBL" id="WEJ63493.1"/>
    </source>
</evidence>
<name>A0ABY8CGB8_9GAMM</name>
<accession>A0ABY8CGB8</accession>
<comment type="subcellular location">
    <subcellularLocation>
        <location evidence="1">Membrane</location>
    </subcellularLocation>
</comment>
<evidence type="ECO:0000313" key="8">
    <source>
        <dbReference type="Proteomes" id="UP001222275"/>
    </source>
</evidence>